<dbReference type="Proteomes" id="UP000184526">
    <property type="component" value="Unassembled WGS sequence"/>
</dbReference>
<gene>
    <name evidence="1" type="ORF">SAMN02745196_00604</name>
</gene>
<dbReference type="STRING" id="1121306.SAMN02745196_00604"/>
<reference evidence="1 2" key="1">
    <citation type="submission" date="2016-11" db="EMBL/GenBank/DDBJ databases">
        <authorList>
            <person name="Jaros S."/>
            <person name="Januszkiewicz K."/>
            <person name="Wedrychowicz H."/>
        </authorList>
    </citation>
    <scope>NUCLEOTIDE SEQUENCE [LARGE SCALE GENOMIC DNA]</scope>
    <source>
        <strain evidence="1 2">DSM 3089</strain>
    </source>
</reference>
<organism evidence="1 2">
    <name type="scientific">Clostridium collagenovorans DSM 3089</name>
    <dbReference type="NCBI Taxonomy" id="1121306"/>
    <lineage>
        <taxon>Bacteria</taxon>
        <taxon>Bacillati</taxon>
        <taxon>Bacillota</taxon>
        <taxon>Clostridia</taxon>
        <taxon>Eubacteriales</taxon>
        <taxon>Clostridiaceae</taxon>
        <taxon>Clostridium</taxon>
    </lineage>
</organism>
<dbReference type="InterPro" id="IPR009711">
    <property type="entry name" value="UPF0473"/>
</dbReference>
<sequence>MENSNLMQFKDDKGNLIEMELVYIVPWKNKEYALLSPKDDKEEAFVYRVEYKDNNRMYYPVYDDKEVQGVIKQYERFLEIQNNPQFNAFAQEMLKVLGNKN</sequence>
<dbReference type="AlphaFoldDB" id="A0A1M5TJ65"/>
<dbReference type="Pfam" id="PF06949">
    <property type="entry name" value="DUF1292"/>
    <property type="match status" value="1"/>
</dbReference>
<accession>A0A1M5TJ65</accession>
<protein>
    <recommendedName>
        <fullName evidence="3">DUF1292 domain-containing protein</fullName>
    </recommendedName>
</protein>
<dbReference type="EMBL" id="FQXP01000003">
    <property type="protein sequence ID" value="SHH50744.1"/>
    <property type="molecule type" value="Genomic_DNA"/>
</dbReference>
<keyword evidence="2" id="KW-1185">Reference proteome</keyword>
<dbReference type="RefSeq" id="WP_072829906.1">
    <property type="nucleotide sequence ID" value="NZ_FQXP01000003.1"/>
</dbReference>
<proteinExistence type="predicted"/>
<evidence type="ECO:0000313" key="1">
    <source>
        <dbReference type="EMBL" id="SHH50744.1"/>
    </source>
</evidence>
<evidence type="ECO:0000313" key="2">
    <source>
        <dbReference type="Proteomes" id="UP000184526"/>
    </source>
</evidence>
<name>A0A1M5TJ65_9CLOT</name>
<evidence type="ECO:0008006" key="3">
    <source>
        <dbReference type="Google" id="ProtNLM"/>
    </source>
</evidence>